<evidence type="ECO:0000313" key="2">
    <source>
        <dbReference type="Proteomes" id="UP001177883"/>
    </source>
</evidence>
<organism evidence="1 2">
    <name type="scientific">Vibrio splendidus</name>
    <dbReference type="NCBI Taxonomy" id="29497"/>
    <lineage>
        <taxon>Bacteria</taxon>
        <taxon>Pseudomonadati</taxon>
        <taxon>Pseudomonadota</taxon>
        <taxon>Gammaproteobacteria</taxon>
        <taxon>Vibrionales</taxon>
        <taxon>Vibrionaceae</taxon>
        <taxon>Vibrio</taxon>
    </lineage>
</organism>
<protein>
    <submittedName>
        <fullName evidence="1">DUF3265 domain-containing protein</fullName>
    </submittedName>
</protein>
<name>A0ABD5A6P3_VIBSP</name>
<comment type="caution">
    <text evidence="1">The sequence shown here is derived from an EMBL/GenBank/DDBJ whole genome shotgun (WGS) entry which is preliminary data.</text>
</comment>
<gene>
    <name evidence="1" type="ORF">Q8W38_05415</name>
</gene>
<sequence length="38" mass="4372">MYLAICLRGSANAWHFQFQLSLVFKMRYFGLSVALSTT</sequence>
<dbReference type="EMBL" id="JAUYVK010000004">
    <property type="protein sequence ID" value="MDP2488759.1"/>
    <property type="molecule type" value="Genomic_DNA"/>
</dbReference>
<evidence type="ECO:0000313" key="1">
    <source>
        <dbReference type="EMBL" id="MDP2488759.1"/>
    </source>
</evidence>
<dbReference type="AlphaFoldDB" id="A0ABD5A6P3"/>
<accession>A0ABD5A6P3</accession>
<reference evidence="1" key="1">
    <citation type="submission" date="2023-07" db="EMBL/GenBank/DDBJ databases">
        <title>Genome content predicts the carbon catabolic preferences of heterotrophic bacteria.</title>
        <authorList>
            <person name="Gralka M."/>
        </authorList>
    </citation>
    <scope>NUCLEOTIDE SEQUENCE</scope>
    <source>
        <strain evidence="1">6E03</strain>
    </source>
</reference>
<dbReference type="Proteomes" id="UP001177883">
    <property type="component" value="Unassembled WGS sequence"/>
</dbReference>
<proteinExistence type="predicted"/>